<proteinExistence type="predicted"/>
<dbReference type="AlphaFoldDB" id="A0A7K8YGT4"/>
<reference evidence="3 4" key="1">
    <citation type="submission" date="2019-09" db="EMBL/GenBank/DDBJ databases">
        <title>Bird 10,000 Genomes (B10K) Project - Family phase.</title>
        <authorList>
            <person name="Zhang G."/>
        </authorList>
    </citation>
    <scope>NUCLEOTIDE SEQUENCE [LARGE SCALE GENOMIC DNA]</scope>
    <source>
        <strain evidence="3">B10K-DU-001-06</strain>
        <tissue evidence="3">Muscle</tissue>
    </source>
</reference>
<feature type="non-terminal residue" evidence="3">
    <location>
        <position position="222"/>
    </location>
</feature>
<keyword evidence="4" id="KW-1185">Reference proteome</keyword>
<dbReference type="Pfam" id="PF12001">
    <property type="entry name" value="DUF3496"/>
    <property type="match status" value="1"/>
</dbReference>
<name>A0A7K8YGT4_9PASS</name>
<organism evidence="3 4">
    <name type="scientific">Sakesphorus luctuosus</name>
    <dbReference type="NCBI Taxonomy" id="419690"/>
    <lineage>
        <taxon>Eukaryota</taxon>
        <taxon>Metazoa</taxon>
        <taxon>Chordata</taxon>
        <taxon>Craniata</taxon>
        <taxon>Vertebrata</taxon>
        <taxon>Euteleostomi</taxon>
        <taxon>Archelosauria</taxon>
        <taxon>Archosauria</taxon>
        <taxon>Dinosauria</taxon>
        <taxon>Saurischia</taxon>
        <taxon>Theropoda</taxon>
        <taxon>Coelurosauria</taxon>
        <taxon>Aves</taxon>
        <taxon>Neognathae</taxon>
        <taxon>Neoaves</taxon>
        <taxon>Telluraves</taxon>
        <taxon>Australaves</taxon>
        <taxon>Passeriformes</taxon>
        <taxon>Thamnophilidae</taxon>
        <taxon>Sakesphorus</taxon>
    </lineage>
</organism>
<dbReference type="Proteomes" id="UP000558958">
    <property type="component" value="Unassembled WGS sequence"/>
</dbReference>
<protein>
    <submittedName>
        <fullName evidence="3">ANR26 protein</fullName>
    </submittedName>
</protein>
<feature type="coiled-coil region" evidence="1">
    <location>
        <begin position="15"/>
        <end position="106"/>
    </location>
</feature>
<evidence type="ECO:0000259" key="2">
    <source>
        <dbReference type="Pfam" id="PF12001"/>
    </source>
</evidence>
<dbReference type="EMBL" id="VWZD01003511">
    <property type="protein sequence ID" value="NXG02371.1"/>
    <property type="molecule type" value="Genomic_DNA"/>
</dbReference>
<dbReference type="InterPro" id="IPR021885">
    <property type="entry name" value="DUF3496"/>
</dbReference>
<gene>
    <name evidence="3" type="primary">Ankrd26_0</name>
    <name evidence="3" type="ORF">SAKLUC_R15817</name>
</gene>
<evidence type="ECO:0000256" key="1">
    <source>
        <dbReference type="SAM" id="Coils"/>
    </source>
</evidence>
<keyword evidence="1" id="KW-0175">Coiled coil</keyword>
<evidence type="ECO:0000313" key="4">
    <source>
        <dbReference type="Proteomes" id="UP000558958"/>
    </source>
</evidence>
<feature type="non-terminal residue" evidence="3">
    <location>
        <position position="1"/>
    </location>
</feature>
<comment type="caution">
    <text evidence="3">The sequence shown here is derived from an EMBL/GenBank/DDBJ whole genome shotgun (WGS) entry which is preliminary data.</text>
</comment>
<feature type="domain" description="DUF3496" evidence="2">
    <location>
        <begin position="165"/>
        <end position="221"/>
    </location>
</feature>
<sequence>RLEKLLTIDRRNLRLNEEKETESQQEEMKNRYSEKVSEVDRLQRESSALCLLELSQQLDMESKKCMQLEAQNRDLQEELSSLHGKCEKLERSKWQLKEEVAKLQHRLETNRVDRSPTEEYKREVEERAALERRQLQKVSLVLQAQAASQDRLEQIRTSHHASLRNELQDRIRDLECQLDRLKNTQRDSTFSKHSMQAEVEKYKDLYLEGVRTRKCLAKNLER</sequence>
<accession>A0A7K8YGT4</accession>
<evidence type="ECO:0000313" key="3">
    <source>
        <dbReference type="EMBL" id="NXG02371.1"/>
    </source>
</evidence>